<evidence type="ECO:0000313" key="4">
    <source>
        <dbReference type="EMBL" id="TXD86405.1"/>
    </source>
</evidence>
<dbReference type="Pfam" id="PF13517">
    <property type="entry name" value="FG-GAP_3"/>
    <property type="match status" value="3"/>
</dbReference>
<feature type="signal peptide" evidence="2">
    <location>
        <begin position="1"/>
        <end position="19"/>
    </location>
</feature>
<dbReference type="InterPro" id="IPR028994">
    <property type="entry name" value="Integrin_alpha_N"/>
</dbReference>
<sequence>MKLKTLSLIAFIIFSNAFAQLDLDNLNIINDNYKIYDYVLSDIDNNGFKDLVSSGFICDRVGSSQTIIVWQANDNYGNFGIRNILYTGQAGEIDSKDIDNDGDNDIVFASGNVINVIKNNNNGTFSNVESFPLSTNGISDFYLMDMDNDSYVDIVYRDYWGVIKIKWNLTNGQFGNSNNTYGSSDLGYKIIDINNDDLPDFVFNNNTYFRFKLNQGNRIFNIGESFYISYGNAFDLGDFNNDNQKDLIVSSGGTLKIYYNQAIASPNNMFDSNNNIEIFSDGNINFTGIELADFNNDTFLDIAFNSSGSSASGNNLILENNNNIDFLNQYQFEGPSNTPEASDLNNDGLLDLFVFNPSFFYGNSGHYSTFSINNGNFDFQFQNYSNSTLKSTHTIADINNDNLKDIISFSYEDGYGYEIQYLINQGQDKFSRRAIALETPNISIRTNVKPLIFDMDNDNLKDIILIGNDNDSVDKILWIKNLGNDSFASVFSLSETGFYIIDPDKTKMFYGDFDNDNDNDLFLSYQFYENVNGVFQNATSFNTDGSHSAQHIFNSDNNSTINIIATKITIVGIDKYMSVKWFKYDSQGNLTSTNNVGYYDIGDYFSSASSNPNINNFTFIDFDNDGDKDIIYSLSCESLLCAPEFYILKNNGNDSFDNPDTLIPRTSFIDEGRSTDIEIVDIDNDNDVDIIETSYKENTSYDTTRSKIHFNDNGSFNRTETLFSYAVQNKCEELKIEISIEDMDNDGVLDLLKCNPYEYLIAGLDIYDSSLSIEENEFESQFNIYPNPTSDYIHIESKFNIALLTVYNQKGQLILENKNENKINISKLNEGLYFLKIIDKNGYIQTKKIIKN</sequence>
<dbReference type="InterPro" id="IPR013517">
    <property type="entry name" value="FG-GAP"/>
</dbReference>
<dbReference type="NCBIfam" id="TIGR04183">
    <property type="entry name" value="Por_Secre_tail"/>
    <property type="match status" value="1"/>
</dbReference>
<reference evidence="4 5" key="1">
    <citation type="submission" date="2019-08" db="EMBL/GenBank/DDBJ databases">
        <title>Genomes of Subsaximicrobium wynnwilliamsii strains.</title>
        <authorList>
            <person name="Bowman J.P."/>
        </authorList>
    </citation>
    <scope>NUCLEOTIDE SEQUENCE [LARGE SCALE GENOMIC DNA]</scope>
    <source>
        <strain evidence="4 5">2-80-2</strain>
    </source>
</reference>
<evidence type="ECO:0000256" key="1">
    <source>
        <dbReference type="ARBA" id="ARBA00022729"/>
    </source>
</evidence>
<proteinExistence type="predicted"/>
<comment type="caution">
    <text evidence="4">The sequence shown here is derived from an EMBL/GenBank/DDBJ whole genome shotgun (WGS) entry which is preliminary data.</text>
</comment>
<dbReference type="AlphaFoldDB" id="A0A5C6ZCL4"/>
<keyword evidence="5" id="KW-1185">Reference proteome</keyword>
<dbReference type="EMBL" id="VORO01000063">
    <property type="protein sequence ID" value="TXD86405.1"/>
    <property type="molecule type" value="Genomic_DNA"/>
</dbReference>
<dbReference type="RefSeq" id="WP_147088525.1">
    <property type="nucleotide sequence ID" value="NZ_VORM01000061.1"/>
</dbReference>
<evidence type="ECO:0000259" key="3">
    <source>
        <dbReference type="Pfam" id="PF18962"/>
    </source>
</evidence>
<feature type="chain" id="PRO_5022807062" evidence="2">
    <location>
        <begin position="20"/>
        <end position="852"/>
    </location>
</feature>
<evidence type="ECO:0000313" key="5">
    <source>
        <dbReference type="Proteomes" id="UP000321578"/>
    </source>
</evidence>
<name>A0A5C6ZCL4_9FLAO</name>
<dbReference type="OrthoDB" id="9816120at2"/>
<keyword evidence="1 2" id="KW-0732">Signal</keyword>
<dbReference type="InterPro" id="IPR026444">
    <property type="entry name" value="Secre_tail"/>
</dbReference>
<protein>
    <submittedName>
        <fullName evidence="4">T9SS type A sorting domain-containing protein</fullName>
    </submittedName>
</protein>
<dbReference type="Gene3D" id="2.130.10.130">
    <property type="entry name" value="Integrin alpha, N-terminal"/>
    <property type="match status" value="1"/>
</dbReference>
<evidence type="ECO:0000256" key="2">
    <source>
        <dbReference type="SAM" id="SignalP"/>
    </source>
</evidence>
<dbReference type="Pfam" id="PF18962">
    <property type="entry name" value="Por_Secre_tail"/>
    <property type="match status" value="1"/>
</dbReference>
<accession>A0A5C6ZCL4</accession>
<feature type="domain" description="Secretion system C-terminal sorting" evidence="3">
    <location>
        <begin position="784"/>
        <end position="850"/>
    </location>
</feature>
<dbReference type="SUPFAM" id="SSF69318">
    <property type="entry name" value="Integrin alpha N-terminal domain"/>
    <property type="match status" value="3"/>
</dbReference>
<gene>
    <name evidence="4" type="ORF">ESY86_20280</name>
</gene>
<organism evidence="4 5">
    <name type="scientific">Subsaximicrobium wynnwilliamsii</name>
    <dbReference type="NCBI Taxonomy" id="291179"/>
    <lineage>
        <taxon>Bacteria</taxon>
        <taxon>Pseudomonadati</taxon>
        <taxon>Bacteroidota</taxon>
        <taxon>Flavobacteriia</taxon>
        <taxon>Flavobacteriales</taxon>
        <taxon>Flavobacteriaceae</taxon>
        <taxon>Subsaximicrobium</taxon>
    </lineage>
</organism>
<dbReference type="Proteomes" id="UP000321578">
    <property type="component" value="Unassembled WGS sequence"/>
</dbReference>
<dbReference type="PANTHER" id="PTHR46580">
    <property type="entry name" value="SENSOR KINASE-RELATED"/>
    <property type="match status" value="1"/>
</dbReference>